<organism evidence="2 3">
    <name type="scientific">Deinococcus peraridilitoris (strain DSM 19664 / LMG 22246 / CIP 109416 / KR-200)</name>
    <dbReference type="NCBI Taxonomy" id="937777"/>
    <lineage>
        <taxon>Bacteria</taxon>
        <taxon>Thermotogati</taxon>
        <taxon>Deinococcota</taxon>
        <taxon>Deinococci</taxon>
        <taxon>Deinococcales</taxon>
        <taxon>Deinococcaceae</taxon>
        <taxon>Deinococcus</taxon>
    </lineage>
</organism>
<evidence type="ECO:0000256" key="1">
    <source>
        <dbReference type="SAM" id="SignalP"/>
    </source>
</evidence>
<evidence type="ECO:0000313" key="2">
    <source>
        <dbReference type="EMBL" id="AFZ68343.1"/>
    </source>
</evidence>
<keyword evidence="3" id="KW-1185">Reference proteome</keyword>
<dbReference type="PATRIC" id="fig|937777.3.peg.2897"/>
<name>L0A366_DEIPD</name>
<dbReference type="Proteomes" id="UP000010467">
    <property type="component" value="Chromosome"/>
</dbReference>
<reference evidence="3" key="1">
    <citation type="submission" date="2012-03" db="EMBL/GenBank/DDBJ databases">
        <title>Complete sequence of chromosome of Deinococcus peraridilitoris DSM 19664.</title>
        <authorList>
            <person name="Lucas S."/>
            <person name="Copeland A."/>
            <person name="Lapidus A."/>
            <person name="Glavina del Rio T."/>
            <person name="Dalin E."/>
            <person name="Tice H."/>
            <person name="Bruce D."/>
            <person name="Goodwin L."/>
            <person name="Pitluck S."/>
            <person name="Peters L."/>
            <person name="Mikhailova N."/>
            <person name="Lu M."/>
            <person name="Kyrpides N."/>
            <person name="Mavromatis K."/>
            <person name="Ivanova N."/>
            <person name="Brettin T."/>
            <person name="Detter J.C."/>
            <person name="Han C."/>
            <person name="Larimer F."/>
            <person name="Land M."/>
            <person name="Hauser L."/>
            <person name="Markowitz V."/>
            <person name="Cheng J.-F."/>
            <person name="Hugenholtz P."/>
            <person name="Woyke T."/>
            <person name="Wu D."/>
            <person name="Pukall R."/>
            <person name="Steenblock K."/>
            <person name="Brambilla E."/>
            <person name="Klenk H.-P."/>
            <person name="Eisen J.A."/>
        </authorList>
    </citation>
    <scope>NUCLEOTIDE SEQUENCE [LARGE SCALE GENOMIC DNA]</scope>
    <source>
        <strain evidence="3">DSM 19664 / LMG 22246 / CIP 109416 / KR-200</strain>
    </source>
</reference>
<dbReference type="AlphaFoldDB" id="L0A366"/>
<gene>
    <name evidence="2" type="ordered locus">Deipe_2882</name>
</gene>
<dbReference type="HOGENOM" id="CLU_086932_0_0_0"/>
<dbReference type="EMBL" id="CP003382">
    <property type="protein sequence ID" value="AFZ68343.1"/>
    <property type="molecule type" value="Genomic_DNA"/>
</dbReference>
<dbReference type="STRING" id="937777.Deipe_2882"/>
<evidence type="ECO:0008006" key="4">
    <source>
        <dbReference type="Google" id="ProtNLM"/>
    </source>
</evidence>
<dbReference type="KEGG" id="dpd:Deipe_2882"/>
<evidence type="ECO:0000313" key="3">
    <source>
        <dbReference type="Proteomes" id="UP000010467"/>
    </source>
</evidence>
<sequence>MSVMLAKSVRLACGLALAAVCSSAFAQVPTSAAAGAAVEVNSTLSGRVINCPEGLRISAQAVCLFANGTVDALKPRVKAKFGDRVIEDWKTRTGSRNASLLVRSGNDITYILLAQANANSVLAIVDAPAGAAPAQGQAQGGAAASAPATTGAPRVAFASARDLSALVSVQAADTVGTFTRLGQSVVVTANNRSARFGTGSLQLESTPYSSGGQLFVPVTMLRNLGCTVAAPQGTTVSVTCGGKTQSVNVALR</sequence>
<proteinExistence type="predicted"/>
<feature type="chain" id="PRO_5003938972" description="Copper amine oxidase-like N-terminal domain-containing protein" evidence="1">
    <location>
        <begin position="27"/>
        <end position="252"/>
    </location>
</feature>
<keyword evidence="1" id="KW-0732">Signal</keyword>
<feature type="signal peptide" evidence="1">
    <location>
        <begin position="1"/>
        <end position="26"/>
    </location>
</feature>
<protein>
    <recommendedName>
        <fullName evidence="4">Copper amine oxidase-like N-terminal domain-containing protein</fullName>
    </recommendedName>
</protein>
<accession>L0A366</accession>